<evidence type="ECO:0000313" key="1">
    <source>
        <dbReference type="EMBL" id="RUS31436.1"/>
    </source>
</evidence>
<comment type="caution">
    <text evidence="1">The sequence shown here is derived from an EMBL/GenBank/DDBJ whole genome shotgun (WGS) entry which is preliminary data.</text>
</comment>
<protein>
    <submittedName>
        <fullName evidence="1">Uncharacterized protein</fullName>
    </submittedName>
</protein>
<evidence type="ECO:0000313" key="2">
    <source>
        <dbReference type="Proteomes" id="UP000274822"/>
    </source>
</evidence>
<dbReference type="EMBL" id="RBNJ01002948">
    <property type="protein sequence ID" value="RUS31436.1"/>
    <property type="molecule type" value="Genomic_DNA"/>
</dbReference>
<reference evidence="1 2" key="1">
    <citation type="journal article" date="2018" name="New Phytol.">
        <title>Phylogenomics of Endogonaceae and evolution of mycorrhizas within Mucoromycota.</title>
        <authorList>
            <person name="Chang Y."/>
            <person name="Desiro A."/>
            <person name="Na H."/>
            <person name="Sandor L."/>
            <person name="Lipzen A."/>
            <person name="Clum A."/>
            <person name="Barry K."/>
            <person name="Grigoriev I.V."/>
            <person name="Martin F.M."/>
            <person name="Stajich J.E."/>
            <person name="Smith M.E."/>
            <person name="Bonito G."/>
            <person name="Spatafora J.W."/>
        </authorList>
    </citation>
    <scope>NUCLEOTIDE SEQUENCE [LARGE SCALE GENOMIC DNA]</scope>
    <source>
        <strain evidence="1 2">AD002</strain>
    </source>
</reference>
<proteinExistence type="predicted"/>
<accession>A0A433QNT1</accession>
<gene>
    <name evidence="1" type="ORF">BC938DRAFT_477799</name>
</gene>
<dbReference type="Proteomes" id="UP000274822">
    <property type="component" value="Unassembled WGS sequence"/>
</dbReference>
<name>A0A433QNT1_9FUNG</name>
<dbReference type="AlphaFoldDB" id="A0A433QNT1"/>
<sequence>MHVSDVDKFTRVKLSPILDQPLYTSIIIFAPPPVWLLEAILPVSTSGPRDHEVPWESIDWRGAQAWDMKHGGTAGGILYWLCLLGESDPATMGQALPVKKKKLVWKWIVAVDSRS</sequence>
<keyword evidence="2" id="KW-1185">Reference proteome</keyword>
<organism evidence="1 2">
    <name type="scientific">Jimgerdemannia flammicorona</name>
    <dbReference type="NCBI Taxonomy" id="994334"/>
    <lineage>
        <taxon>Eukaryota</taxon>
        <taxon>Fungi</taxon>
        <taxon>Fungi incertae sedis</taxon>
        <taxon>Mucoromycota</taxon>
        <taxon>Mucoromycotina</taxon>
        <taxon>Endogonomycetes</taxon>
        <taxon>Endogonales</taxon>
        <taxon>Endogonaceae</taxon>
        <taxon>Jimgerdemannia</taxon>
    </lineage>
</organism>